<evidence type="ECO:0000256" key="2">
    <source>
        <dbReference type="ARBA" id="ARBA00008610"/>
    </source>
</evidence>
<evidence type="ECO:0000256" key="3">
    <source>
        <dbReference type="ARBA" id="ARBA00022475"/>
    </source>
</evidence>
<dbReference type="GO" id="GO:0005886">
    <property type="term" value="C:plasma membrane"/>
    <property type="evidence" value="ECO:0007669"/>
    <property type="project" value="UniProtKB-SubCell"/>
</dbReference>
<evidence type="ECO:0000256" key="1">
    <source>
        <dbReference type="ARBA" id="ARBA00004193"/>
    </source>
</evidence>
<reference evidence="9 10" key="1">
    <citation type="submission" date="2018-07" db="EMBL/GenBank/DDBJ databases">
        <title>Arthrobacter sp. nov., isolated from raw cow's milk with high bacterial count.</title>
        <authorList>
            <person name="Hahne J."/>
            <person name="Isele D."/>
            <person name="Lipski A."/>
        </authorList>
    </citation>
    <scope>NUCLEOTIDE SEQUENCE [LARGE SCALE GENOMIC DNA]</scope>
    <source>
        <strain evidence="9 10">JZ R-35</strain>
    </source>
</reference>
<name>A0A399JFM9_9MICC</name>
<comment type="subcellular location">
    <subcellularLocation>
        <location evidence="1">Cell membrane</location>
        <topology evidence="1">Lipid-anchor</topology>
    </subcellularLocation>
</comment>
<dbReference type="InterPro" id="IPR028082">
    <property type="entry name" value="Peripla_BP_I"/>
</dbReference>
<evidence type="ECO:0000256" key="7">
    <source>
        <dbReference type="SAM" id="SignalP"/>
    </source>
</evidence>
<protein>
    <submittedName>
        <fullName evidence="9">BMP family ABC transporter substrate-binding protein</fullName>
    </submittedName>
</protein>
<keyword evidence="5" id="KW-0472">Membrane</keyword>
<evidence type="ECO:0000313" key="10">
    <source>
        <dbReference type="Proteomes" id="UP000265419"/>
    </source>
</evidence>
<keyword evidence="4 7" id="KW-0732">Signal</keyword>
<keyword evidence="3" id="KW-1003">Cell membrane</keyword>
<evidence type="ECO:0000256" key="4">
    <source>
        <dbReference type="ARBA" id="ARBA00022729"/>
    </source>
</evidence>
<dbReference type="AlphaFoldDB" id="A0A399JFM9"/>
<evidence type="ECO:0000256" key="5">
    <source>
        <dbReference type="ARBA" id="ARBA00023136"/>
    </source>
</evidence>
<feature type="signal peptide" evidence="7">
    <location>
        <begin position="1"/>
        <end position="23"/>
    </location>
</feature>
<dbReference type="Gene3D" id="3.40.50.2300">
    <property type="match status" value="2"/>
</dbReference>
<organism evidence="9 10">
    <name type="scientific">Galactobacter valiniphilus</name>
    <dbReference type="NCBI Taxonomy" id="2676122"/>
    <lineage>
        <taxon>Bacteria</taxon>
        <taxon>Bacillati</taxon>
        <taxon>Actinomycetota</taxon>
        <taxon>Actinomycetes</taxon>
        <taxon>Micrococcales</taxon>
        <taxon>Micrococcaceae</taxon>
        <taxon>Galactobacter</taxon>
    </lineage>
</organism>
<dbReference type="CDD" id="cd06354">
    <property type="entry name" value="PBP1_PrnA-like"/>
    <property type="match status" value="1"/>
</dbReference>
<dbReference type="InterPro" id="IPR003760">
    <property type="entry name" value="PnrA-like"/>
</dbReference>
<comment type="caution">
    <text evidence="9">The sequence shown here is derived from an EMBL/GenBank/DDBJ whole genome shotgun (WGS) entry which is preliminary data.</text>
</comment>
<evidence type="ECO:0000259" key="8">
    <source>
        <dbReference type="Pfam" id="PF02608"/>
    </source>
</evidence>
<dbReference type="InterPro" id="IPR050957">
    <property type="entry name" value="BMP_lipoprotein"/>
</dbReference>
<proteinExistence type="inferred from homology"/>
<feature type="chain" id="PRO_5038501351" evidence="7">
    <location>
        <begin position="24"/>
        <end position="357"/>
    </location>
</feature>
<dbReference type="Pfam" id="PF02608">
    <property type="entry name" value="Bmp"/>
    <property type="match status" value="1"/>
</dbReference>
<dbReference type="PROSITE" id="PS51257">
    <property type="entry name" value="PROKAR_LIPOPROTEIN"/>
    <property type="match status" value="1"/>
</dbReference>
<keyword evidence="6" id="KW-0449">Lipoprotein</keyword>
<dbReference type="SUPFAM" id="SSF53822">
    <property type="entry name" value="Periplasmic binding protein-like I"/>
    <property type="match status" value="1"/>
</dbReference>
<comment type="similarity">
    <text evidence="2">Belongs to the BMP lipoprotein family.</text>
</comment>
<gene>
    <name evidence="9" type="ORF">DWB68_04815</name>
</gene>
<dbReference type="PANTHER" id="PTHR34296:SF2">
    <property type="entry name" value="ABC TRANSPORTER GUANOSINE-BINDING PROTEIN NUPN"/>
    <property type="match status" value="1"/>
</dbReference>
<dbReference type="Proteomes" id="UP000265419">
    <property type="component" value="Unassembled WGS sequence"/>
</dbReference>
<evidence type="ECO:0000313" key="9">
    <source>
        <dbReference type="EMBL" id="RII42942.1"/>
    </source>
</evidence>
<feature type="domain" description="ABC transporter substrate-binding protein PnrA-like" evidence="8">
    <location>
        <begin position="49"/>
        <end position="356"/>
    </location>
</feature>
<accession>A0A399JFM9</accession>
<sequence length="357" mass="37471">MSKSGRRVSAAAAVLGISALALAACGAAPTDSGKSSSGSAAPKIDYTACMVSDEGGFDDRSFNQASFEGLKAAEKDLGVTTKSAESNSKTEMKPNIESMVSAKCNIVVTAGFNIGDATKEAALKYPDTNFAIVDFGYEDRPANVRTLSYKTDEAAFLAGYAAAAYSKTGKVGTFGGAEIPTVTIFMEGFLEGVNYYNEKKGKDVKVVGWGDSKSFVNNFSDANKARQISDNMIADGVDVIMPVAGPLGQSAVDAVNESSNGEDAVVWVDTDGYEYAKNGKAVVLTSVLKKMGETVEESIKSGVDKTFKGEDYMGTLENGGVDIAPFHDFSSKVPSELQGEIDQLRKDIIAGTVKVGK</sequence>
<dbReference type="EMBL" id="QQXK01000007">
    <property type="protein sequence ID" value="RII42942.1"/>
    <property type="molecule type" value="Genomic_DNA"/>
</dbReference>
<dbReference type="PANTHER" id="PTHR34296">
    <property type="entry name" value="TRANSCRIPTIONAL ACTIVATOR PROTEIN MED"/>
    <property type="match status" value="1"/>
</dbReference>
<keyword evidence="10" id="KW-1185">Reference proteome</keyword>
<evidence type="ECO:0000256" key="6">
    <source>
        <dbReference type="ARBA" id="ARBA00023288"/>
    </source>
</evidence>